<dbReference type="AlphaFoldDB" id="A0AAV5TWH2"/>
<dbReference type="Proteomes" id="UP001432027">
    <property type="component" value="Unassembled WGS sequence"/>
</dbReference>
<protein>
    <recommendedName>
        <fullName evidence="3">TAZ-type domain-containing protein</fullName>
    </recommendedName>
</protein>
<gene>
    <name evidence="1" type="ORF">PENTCL1PPCAC_20887</name>
</gene>
<organism evidence="1 2">
    <name type="scientific">Pristionchus entomophagus</name>
    <dbReference type="NCBI Taxonomy" id="358040"/>
    <lineage>
        <taxon>Eukaryota</taxon>
        <taxon>Metazoa</taxon>
        <taxon>Ecdysozoa</taxon>
        <taxon>Nematoda</taxon>
        <taxon>Chromadorea</taxon>
        <taxon>Rhabditida</taxon>
        <taxon>Rhabditina</taxon>
        <taxon>Diplogasteromorpha</taxon>
        <taxon>Diplogasteroidea</taxon>
        <taxon>Neodiplogasteridae</taxon>
        <taxon>Pristionchus</taxon>
    </lineage>
</organism>
<reference evidence="1" key="1">
    <citation type="submission" date="2023-10" db="EMBL/GenBank/DDBJ databases">
        <title>Genome assembly of Pristionchus species.</title>
        <authorList>
            <person name="Yoshida K."/>
            <person name="Sommer R.J."/>
        </authorList>
    </citation>
    <scope>NUCLEOTIDE SEQUENCE</scope>
    <source>
        <strain evidence="1">RS0144</strain>
    </source>
</reference>
<sequence>LVDLFLKDCSSLKCVNHAESLSTARFAFSHPTLTHFAEECDHNHDKKCSNCDQVDAPMAHLKSLTDRLANEADSSDSPSRHRIRWLNEIIEYSCKSIRSYQAHILR</sequence>
<comment type="caution">
    <text evidence="1">The sequence shown here is derived from an EMBL/GenBank/DDBJ whole genome shotgun (WGS) entry which is preliminary data.</text>
</comment>
<name>A0AAV5TWH2_9BILA</name>
<proteinExistence type="predicted"/>
<accession>A0AAV5TWH2</accession>
<keyword evidence="2" id="KW-1185">Reference proteome</keyword>
<feature type="non-terminal residue" evidence="1">
    <location>
        <position position="1"/>
    </location>
</feature>
<evidence type="ECO:0000313" key="2">
    <source>
        <dbReference type="Proteomes" id="UP001432027"/>
    </source>
</evidence>
<evidence type="ECO:0008006" key="3">
    <source>
        <dbReference type="Google" id="ProtNLM"/>
    </source>
</evidence>
<dbReference type="EMBL" id="BTSX01000005">
    <property type="protein sequence ID" value="GMS98712.1"/>
    <property type="molecule type" value="Genomic_DNA"/>
</dbReference>
<evidence type="ECO:0000313" key="1">
    <source>
        <dbReference type="EMBL" id="GMS98712.1"/>
    </source>
</evidence>